<keyword evidence="1" id="KW-0472">Membrane</keyword>
<protein>
    <submittedName>
        <fullName evidence="2">Uncharacterized protein</fullName>
    </submittedName>
</protein>
<accession>A0ABX0W325</accession>
<name>A0ABX0W325_9RHOB</name>
<evidence type="ECO:0000256" key="1">
    <source>
        <dbReference type="SAM" id="Phobius"/>
    </source>
</evidence>
<dbReference type="EMBL" id="QHLQ01000002">
    <property type="protein sequence ID" value="NIZ59902.1"/>
    <property type="molecule type" value="Genomic_DNA"/>
</dbReference>
<gene>
    <name evidence="2" type="ORF">DL239_02805</name>
</gene>
<evidence type="ECO:0000313" key="3">
    <source>
        <dbReference type="Proteomes" id="UP001429564"/>
    </source>
</evidence>
<keyword evidence="3" id="KW-1185">Reference proteome</keyword>
<reference evidence="2 3" key="1">
    <citation type="submission" date="2018-05" db="EMBL/GenBank/DDBJ databases">
        <authorList>
            <person name="Zhang Y.-J."/>
        </authorList>
    </citation>
    <scope>NUCLEOTIDE SEQUENCE [LARGE SCALE GENOMIC DNA]</scope>
    <source>
        <strain evidence="2 3">CY04</strain>
    </source>
</reference>
<keyword evidence="1" id="KW-0812">Transmembrane</keyword>
<sequence>MFEILVWIGAVLSIAGLCGLAWCIVRVLRARKQKLDDEALRAVVQSVLPYNLGALLLSMLGLMLVIVGVILG</sequence>
<organism evidence="2 3">
    <name type="scientific">Parasedimentitalea denitrificans</name>
    <dbReference type="NCBI Taxonomy" id="2211118"/>
    <lineage>
        <taxon>Bacteria</taxon>
        <taxon>Pseudomonadati</taxon>
        <taxon>Pseudomonadota</taxon>
        <taxon>Alphaproteobacteria</taxon>
        <taxon>Rhodobacterales</taxon>
        <taxon>Paracoccaceae</taxon>
        <taxon>Parasedimentitalea</taxon>
    </lineage>
</organism>
<comment type="caution">
    <text evidence="2">The sequence shown here is derived from an EMBL/GenBank/DDBJ whole genome shotgun (WGS) entry which is preliminary data.</text>
</comment>
<feature type="transmembrane region" description="Helical" evidence="1">
    <location>
        <begin position="6"/>
        <end position="28"/>
    </location>
</feature>
<proteinExistence type="predicted"/>
<feature type="transmembrane region" description="Helical" evidence="1">
    <location>
        <begin position="48"/>
        <end position="71"/>
    </location>
</feature>
<dbReference type="Proteomes" id="UP001429564">
    <property type="component" value="Unassembled WGS sequence"/>
</dbReference>
<evidence type="ECO:0000313" key="2">
    <source>
        <dbReference type="EMBL" id="NIZ59902.1"/>
    </source>
</evidence>
<keyword evidence="1" id="KW-1133">Transmembrane helix</keyword>
<dbReference type="RefSeq" id="WP_167682063.1">
    <property type="nucleotide sequence ID" value="NZ_QHLQ01000002.1"/>
</dbReference>